<dbReference type="PANTHER" id="PTHR31321">
    <property type="entry name" value="ACYL-COA THIOESTER HYDROLASE YBHC-RELATED"/>
    <property type="match status" value="1"/>
</dbReference>
<evidence type="ECO:0000256" key="3">
    <source>
        <dbReference type="ARBA" id="ARBA00023085"/>
    </source>
</evidence>
<dbReference type="InterPro" id="IPR011050">
    <property type="entry name" value="Pectin_lyase_fold/virulence"/>
</dbReference>
<dbReference type="PANTHER" id="PTHR31321:SF57">
    <property type="entry name" value="PECTINESTERASE 53-RELATED"/>
    <property type="match status" value="1"/>
</dbReference>
<dbReference type="Pfam" id="PF01095">
    <property type="entry name" value="Pectinesterase"/>
    <property type="match status" value="1"/>
</dbReference>
<evidence type="ECO:0000259" key="5">
    <source>
        <dbReference type="Pfam" id="PF01095"/>
    </source>
</evidence>
<comment type="similarity">
    <text evidence="1">Belongs to the pectinesterase family.</text>
</comment>
<evidence type="ECO:0000256" key="1">
    <source>
        <dbReference type="ARBA" id="ARBA00008891"/>
    </source>
</evidence>
<gene>
    <name evidence="6" type="ORF">LX83_000959</name>
</gene>
<accession>A0AAE3KF65</accession>
<comment type="caution">
    <text evidence="6">The sequence shown here is derived from an EMBL/GenBank/DDBJ whole genome shotgun (WGS) entry which is preliminary data.</text>
</comment>
<dbReference type="GO" id="GO:0030599">
    <property type="term" value="F:pectinesterase activity"/>
    <property type="evidence" value="ECO:0007669"/>
    <property type="project" value="InterPro"/>
</dbReference>
<keyword evidence="7" id="KW-1185">Reference proteome</keyword>
<sequence length="348" mass="36639">MMTPTVTRQRPWWVAAAAAVAALVPTAGSAVAAPPSVAATIVVAADGSGNYRTVQAAVDSVPSNNTAAVTISIKKGTYTGLVRVPANKPHITFAGATGTASDVVLSESRPASQYGTDGSATVLIAAPDTAVRDLTIRNAYDEAANGASQALALYANGDRQTYTNVRFLGNQDTLLTWTGSSGKVMRQYFYRCYVEGDVDFIYGSGTAVFDNSQIHSLSRGSTSNNGYITAASTYTNNPYGLLFVNSTFTSNAAAGTVYLGRPWHPSGDVNAVAQVLIRNSTLGAHIRTSQPWTDMSGFSWKDARFSEYQNTGPGATVNSNRPQLSSGQAASYLARDYLAGSDGWNPVR</sequence>
<keyword evidence="3" id="KW-0063">Aspartyl esterase</keyword>
<evidence type="ECO:0000313" key="7">
    <source>
        <dbReference type="Proteomes" id="UP001206128"/>
    </source>
</evidence>
<dbReference type="InterPro" id="IPR000070">
    <property type="entry name" value="Pectinesterase_cat"/>
</dbReference>
<evidence type="ECO:0000313" key="6">
    <source>
        <dbReference type="EMBL" id="MCP2164119.1"/>
    </source>
</evidence>
<organism evidence="6 7">
    <name type="scientific">Goodfellowiella coeruleoviolacea</name>
    <dbReference type="NCBI Taxonomy" id="334858"/>
    <lineage>
        <taxon>Bacteria</taxon>
        <taxon>Bacillati</taxon>
        <taxon>Actinomycetota</taxon>
        <taxon>Actinomycetes</taxon>
        <taxon>Pseudonocardiales</taxon>
        <taxon>Pseudonocardiaceae</taxon>
        <taxon>Goodfellowiella</taxon>
    </lineage>
</organism>
<dbReference type="InterPro" id="IPR012334">
    <property type="entry name" value="Pectin_lyas_fold"/>
</dbReference>
<reference evidence="6" key="1">
    <citation type="submission" date="2022-06" db="EMBL/GenBank/DDBJ databases">
        <title>Genomic Encyclopedia of Archaeal and Bacterial Type Strains, Phase II (KMG-II): from individual species to whole genera.</title>
        <authorList>
            <person name="Goeker M."/>
        </authorList>
    </citation>
    <scope>NUCLEOTIDE SEQUENCE</scope>
    <source>
        <strain evidence="6">DSM 43935</strain>
    </source>
</reference>
<protein>
    <submittedName>
        <fullName evidence="6">Pectinesterase</fullName>
    </submittedName>
</protein>
<evidence type="ECO:0000256" key="4">
    <source>
        <dbReference type="SAM" id="SignalP"/>
    </source>
</evidence>
<keyword evidence="2" id="KW-0378">Hydrolase</keyword>
<dbReference type="Gene3D" id="2.160.20.10">
    <property type="entry name" value="Single-stranded right-handed beta-helix, Pectin lyase-like"/>
    <property type="match status" value="1"/>
</dbReference>
<feature type="signal peptide" evidence="4">
    <location>
        <begin position="1"/>
        <end position="32"/>
    </location>
</feature>
<dbReference type="EMBL" id="JAMTCK010000002">
    <property type="protein sequence ID" value="MCP2164119.1"/>
    <property type="molecule type" value="Genomic_DNA"/>
</dbReference>
<proteinExistence type="inferred from homology"/>
<evidence type="ECO:0000256" key="2">
    <source>
        <dbReference type="ARBA" id="ARBA00022801"/>
    </source>
</evidence>
<dbReference type="GO" id="GO:0009279">
    <property type="term" value="C:cell outer membrane"/>
    <property type="evidence" value="ECO:0007669"/>
    <property type="project" value="TreeGrafter"/>
</dbReference>
<dbReference type="AlphaFoldDB" id="A0AAE3KF65"/>
<dbReference type="Proteomes" id="UP001206128">
    <property type="component" value="Unassembled WGS sequence"/>
</dbReference>
<name>A0AAE3KF65_9PSEU</name>
<feature type="chain" id="PRO_5042131831" evidence="4">
    <location>
        <begin position="33"/>
        <end position="348"/>
    </location>
</feature>
<keyword evidence="4" id="KW-0732">Signal</keyword>
<feature type="domain" description="Pectinesterase catalytic" evidence="5">
    <location>
        <begin position="41"/>
        <end position="318"/>
    </location>
</feature>
<dbReference type="GO" id="GO:0042545">
    <property type="term" value="P:cell wall modification"/>
    <property type="evidence" value="ECO:0007669"/>
    <property type="project" value="InterPro"/>
</dbReference>
<dbReference type="SUPFAM" id="SSF51126">
    <property type="entry name" value="Pectin lyase-like"/>
    <property type="match status" value="1"/>
</dbReference>